<keyword evidence="4" id="KW-1003">Cell membrane</keyword>
<evidence type="ECO:0000256" key="19">
    <source>
        <dbReference type="ARBA" id="ARBA00047899"/>
    </source>
</evidence>
<feature type="transmembrane region" description="Helical" evidence="21">
    <location>
        <begin position="20"/>
        <end position="39"/>
    </location>
</feature>
<dbReference type="PANTHER" id="PTHR32444">
    <property type="entry name" value="BULB-TYPE LECTIN DOMAIN-CONTAINING PROTEIN"/>
    <property type="match status" value="1"/>
</dbReference>
<keyword evidence="5" id="KW-0723">Serine/threonine-protein kinase</keyword>
<dbReference type="GO" id="GO:0004674">
    <property type="term" value="F:protein serine/threonine kinase activity"/>
    <property type="evidence" value="ECO:0007669"/>
    <property type="project" value="UniProtKB-KW"/>
</dbReference>
<evidence type="ECO:0000256" key="2">
    <source>
        <dbReference type="ARBA" id="ARBA00004251"/>
    </source>
</evidence>
<dbReference type="SUPFAM" id="SSF51110">
    <property type="entry name" value="alpha-D-mannose-specific plant lectins"/>
    <property type="match status" value="1"/>
</dbReference>
<keyword evidence="12" id="KW-0418">Kinase</keyword>
<keyword evidence="14 21" id="KW-1133">Transmembrane helix</keyword>
<evidence type="ECO:0000313" key="25">
    <source>
        <dbReference type="Proteomes" id="UP000008694"/>
    </source>
</evidence>
<evidence type="ECO:0000256" key="15">
    <source>
        <dbReference type="ARBA" id="ARBA00023136"/>
    </source>
</evidence>
<keyword evidence="16" id="KW-1015">Disulfide bond</keyword>
<dbReference type="EC" id="2.7.11.1" evidence="3"/>
<evidence type="ECO:0000256" key="7">
    <source>
        <dbReference type="ARBA" id="ARBA00022679"/>
    </source>
</evidence>
<protein>
    <recommendedName>
        <fullName evidence="3">non-specific serine/threonine protein kinase</fullName>
        <ecNumber evidence="3">2.7.11.1</ecNumber>
    </recommendedName>
</protein>
<dbReference type="SMART" id="SM00108">
    <property type="entry name" value="B_lectin"/>
    <property type="match status" value="1"/>
</dbReference>
<organism evidence="25">
    <name type="scientific">Arabidopsis lyrata subsp. lyrata</name>
    <name type="common">Lyre-leaved rock-cress</name>
    <dbReference type="NCBI Taxonomy" id="81972"/>
    <lineage>
        <taxon>Eukaryota</taxon>
        <taxon>Viridiplantae</taxon>
        <taxon>Streptophyta</taxon>
        <taxon>Embryophyta</taxon>
        <taxon>Tracheophyta</taxon>
        <taxon>Spermatophyta</taxon>
        <taxon>Magnoliopsida</taxon>
        <taxon>eudicotyledons</taxon>
        <taxon>Gunneridae</taxon>
        <taxon>Pentapetalae</taxon>
        <taxon>rosids</taxon>
        <taxon>malvids</taxon>
        <taxon>Brassicales</taxon>
        <taxon>Brassicaceae</taxon>
        <taxon>Camelineae</taxon>
        <taxon>Arabidopsis</taxon>
    </lineage>
</organism>
<evidence type="ECO:0000256" key="11">
    <source>
        <dbReference type="ARBA" id="ARBA00022741"/>
    </source>
</evidence>
<evidence type="ECO:0000256" key="6">
    <source>
        <dbReference type="ARBA" id="ARBA00022553"/>
    </source>
</evidence>
<dbReference type="STRING" id="81972.D7KZN2"/>
<evidence type="ECO:0000256" key="14">
    <source>
        <dbReference type="ARBA" id="ARBA00022989"/>
    </source>
</evidence>
<accession>D7KZN2</accession>
<evidence type="ECO:0000256" key="8">
    <source>
        <dbReference type="ARBA" id="ARBA00022692"/>
    </source>
</evidence>
<dbReference type="EMBL" id="GL348715">
    <property type="protein sequence ID" value="EFH61136.1"/>
    <property type="molecule type" value="Genomic_DNA"/>
</dbReference>
<evidence type="ECO:0000256" key="20">
    <source>
        <dbReference type="ARBA" id="ARBA00048679"/>
    </source>
</evidence>
<dbReference type="SMART" id="SM00473">
    <property type="entry name" value="PAN_AP"/>
    <property type="match status" value="1"/>
</dbReference>
<keyword evidence="10" id="KW-0430">Lectin</keyword>
<keyword evidence="7" id="KW-0808">Transferase</keyword>
<dbReference type="InterPro" id="IPR000858">
    <property type="entry name" value="S_locus_glycoprot_dom"/>
</dbReference>
<dbReference type="Pfam" id="PF00954">
    <property type="entry name" value="S_locus_glycop"/>
    <property type="match status" value="1"/>
</dbReference>
<dbReference type="PROSITE" id="PS50927">
    <property type="entry name" value="BULB_LECTIN"/>
    <property type="match status" value="1"/>
</dbReference>
<feature type="domain" description="Apple" evidence="23">
    <location>
        <begin position="365"/>
        <end position="443"/>
    </location>
</feature>
<comment type="catalytic activity">
    <reaction evidence="19">
        <text>L-threonyl-[protein] + ATP = O-phospho-L-threonyl-[protein] + ADP + H(+)</text>
        <dbReference type="Rhea" id="RHEA:46608"/>
        <dbReference type="Rhea" id="RHEA-COMP:11060"/>
        <dbReference type="Rhea" id="RHEA-COMP:11605"/>
        <dbReference type="ChEBI" id="CHEBI:15378"/>
        <dbReference type="ChEBI" id="CHEBI:30013"/>
        <dbReference type="ChEBI" id="CHEBI:30616"/>
        <dbReference type="ChEBI" id="CHEBI:61977"/>
        <dbReference type="ChEBI" id="CHEBI:456216"/>
        <dbReference type="EC" id="2.7.11.1"/>
    </reaction>
</comment>
<evidence type="ECO:0000256" key="18">
    <source>
        <dbReference type="ARBA" id="ARBA00023180"/>
    </source>
</evidence>
<dbReference type="Gramene" id="Al_scaffold_0003_1217">
    <property type="protein sequence ID" value="Al_scaffold_0003_1217"/>
    <property type="gene ID" value="Al_scaffold_0003_1217"/>
</dbReference>
<keyword evidence="11" id="KW-0547">Nucleotide-binding</keyword>
<sequence>MATLSTNDNERRNTKLSPFLHFNFFFFFVVLLALVRHVFSINTLSSTETLTISSNRTIVSPGNVFELGFFKTTTSSRNGDRWYLGIWYKSISERTYVWVANRDNPLSKSIGTLKISYANIVLLDHYDTPVWSTNLTRMVKSPVVAELLDNGNFVLRDFKSNNQNRFLWQSFDYPVDTLLPEMKIGRNLKTGHESFLSSWRSPYDPSSGGFSFKLETQGLPELYLYKKEFLLYRSGPWNGVGFSGIPTMQNWSYFDVVNNFIENREEVAYSFNVTDHSMHYLRFTLTSEGLLQIFRWVTISSEWNLFGVLPTENCDLYQICGRDSYCDMKTSPTCNCIKGFVPKNVTAWALGDTFHGCVRKSRLNCHGDVFFLMKRMKLPDTSTSIVDKRIGLNECKERCSKDCNCTGFANKDIRNGGSGCVIWTRELRDMRNYVAGGQDLYVR</sequence>
<dbReference type="InterPro" id="IPR035446">
    <property type="entry name" value="SLSG/EP1"/>
</dbReference>
<dbReference type="AlphaFoldDB" id="D7KZN2"/>
<dbReference type="GO" id="GO:0030246">
    <property type="term" value="F:carbohydrate binding"/>
    <property type="evidence" value="ECO:0007669"/>
    <property type="project" value="UniProtKB-KW"/>
</dbReference>
<name>D7KZN2_ARALL</name>
<evidence type="ECO:0000256" key="9">
    <source>
        <dbReference type="ARBA" id="ARBA00022729"/>
    </source>
</evidence>
<evidence type="ECO:0000259" key="23">
    <source>
        <dbReference type="PROSITE" id="PS50948"/>
    </source>
</evidence>
<dbReference type="InterPro" id="IPR001480">
    <property type="entry name" value="Bulb-type_lectin_dom"/>
</dbReference>
<dbReference type="FunFam" id="2.90.10.10:FF:000009">
    <property type="entry name" value="Receptor-like serine/threonine-protein kinase SD1-8"/>
    <property type="match status" value="1"/>
</dbReference>
<evidence type="ECO:0000256" key="3">
    <source>
        <dbReference type="ARBA" id="ARBA00012513"/>
    </source>
</evidence>
<dbReference type="eggNOG" id="ENOG502QS2H">
    <property type="taxonomic scope" value="Eukaryota"/>
</dbReference>
<evidence type="ECO:0000313" key="24">
    <source>
        <dbReference type="EMBL" id="EFH61136.1"/>
    </source>
</evidence>
<dbReference type="SMR" id="D7KZN2"/>
<keyword evidence="8 21" id="KW-0812">Transmembrane</keyword>
<keyword evidence="18" id="KW-0325">Glycoprotein</keyword>
<comment type="subcellular location">
    <subcellularLocation>
        <location evidence="2">Cell membrane</location>
        <topology evidence="2">Single-pass type I membrane protein</topology>
    </subcellularLocation>
</comment>
<dbReference type="GO" id="GO:0005524">
    <property type="term" value="F:ATP binding"/>
    <property type="evidence" value="ECO:0007669"/>
    <property type="project" value="UniProtKB-KW"/>
</dbReference>
<keyword evidence="6" id="KW-0597">Phosphoprotein</keyword>
<evidence type="ECO:0000256" key="12">
    <source>
        <dbReference type="ARBA" id="ARBA00022777"/>
    </source>
</evidence>
<dbReference type="PIRSF" id="PIRSF002686">
    <property type="entry name" value="SLG"/>
    <property type="match status" value="1"/>
</dbReference>
<dbReference type="GO" id="GO:0048544">
    <property type="term" value="P:recognition of pollen"/>
    <property type="evidence" value="ECO:0007669"/>
    <property type="project" value="InterPro"/>
</dbReference>
<keyword evidence="9" id="KW-0732">Signal</keyword>
<evidence type="ECO:0000259" key="22">
    <source>
        <dbReference type="PROSITE" id="PS50927"/>
    </source>
</evidence>
<proteinExistence type="predicted"/>
<dbReference type="CDD" id="cd00028">
    <property type="entry name" value="B_lectin"/>
    <property type="match status" value="1"/>
</dbReference>
<comment type="function">
    <text evidence="1">Involved in sporophytic self-incompatibility system (the inability of flowering plants to achieve self-fertilization).</text>
</comment>
<dbReference type="InterPro" id="IPR003609">
    <property type="entry name" value="Pan_app"/>
</dbReference>
<reference evidence="25" key="1">
    <citation type="journal article" date="2011" name="Nat. Genet.">
        <title>The Arabidopsis lyrata genome sequence and the basis of rapid genome size change.</title>
        <authorList>
            <person name="Hu T.T."/>
            <person name="Pattyn P."/>
            <person name="Bakker E.G."/>
            <person name="Cao J."/>
            <person name="Cheng J.-F."/>
            <person name="Clark R.M."/>
            <person name="Fahlgren N."/>
            <person name="Fawcett J.A."/>
            <person name="Grimwood J."/>
            <person name="Gundlach H."/>
            <person name="Haberer G."/>
            <person name="Hollister J.D."/>
            <person name="Ossowski S."/>
            <person name="Ottilar R.P."/>
            <person name="Salamov A.A."/>
            <person name="Schneeberger K."/>
            <person name="Spannagl M."/>
            <person name="Wang X."/>
            <person name="Yang L."/>
            <person name="Nasrallah M.E."/>
            <person name="Bergelson J."/>
            <person name="Carrington J.C."/>
            <person name="Gaut B.S."/>
            <person name="Schmutz J."/>
            <person name="Mayer K.F.X."/>
            <person name="Van de Peer Y."/>
            <person name="Grigoriev I.V."/>
            <person name="Nordborg M."/>
            <person name="Weigel D."/>
            <person name="Guo Y.-L."/>
        </authorList>
    </citation>
    <scope>NUCLEOTIDE SEQUENCE [LARGE SCALE GENOMIC DNA]</scope>
    <source>
        <strain evidence="25">cv. MN47</strain>
    </source>
</reference>
<keyword evidence="13" id="KW-0067">ATP-binding</keyword>
<evidence type="ECO:0000256" key="17">
    <source>
        <dbReference type="ARBA" id="ARBA00023170"/>
    </source>
</evidence>
<keyword evidence="17" id="KW-0675">Receptor</keyword>
<dbReference type="Pfam" id="PF01453">
    <property type="entry name" value="B_lectin"/>
    <property type="match status" value="1"/>
</dbReference>
<keyword evidence="25" id="KW-1185">Reference proteome</keyword>
<comment type="catalytic activity">
    <reaction evidence="20">
        <text>L-seryl-[protein] + ATP = O-phospho-L-seryl-[protein] + ADP + H(+)</text>
        <dbReference type="Rhea" id="RHEA:17989"/>
        <dbReference type="Rhea" id="RHEA-COMP:9863"/>
        <dbReference type="Rhea" id="RHEA-COMP:11604"/>
        <dbReference type="ChEBI" id="CHEBI:15378"/>
        <dbReference type="ChEBI" id="CHEBI:29999"/>
        <dbReference type="ChEBI" id="CHEBI:30616"/>
        <dbReference type="ChEBI" id="CHEBI:83421"/>
        <dbReference type="ChEBI" id="CHEBI:456216"/>
        <dbReference type="EC" id="2.7.11.1"/>
    </reaction>
</comment>
<evidence type="ECO:0000256" key="16">
    <source>
        <dbReference type="ARBA" id="ARBA00023157"/>
    </source>
</evidence>
<dbReference type="Gene3D" id="2.90.10.10">
    <property type="entry name" value="Bulb-type lectin domain"/>
    <property type="match status" value="1"/>
</dbReference>
<keyword evidence="15 21" id="KW-0472">Membrane</keyword>
<evidence type="ECO:0000256" key="4">
    <source>
        <dbReference type="ARBA" id="ARBA00022475"/>
    </source>
</evidence>
<dbReference type="PROSITE" id="PS50948">
    <property type="entry name" value="PAN"/>
    <property type="match status" value="1"/>
</dbReference>
<gene>
    <name evidence="24" type="ORF">ARALYDRAFT_672020</name>
</gene>
<feature type="domain" description="Bulb-type lectin" evidence="22">
    <location>
        <begin position="43"/>
        <end position="168"/>
    </location>
</feature>
<evidence type="ECO:0000256" key="5">
    <source>
        <dbReference type="ARBA" id="ARBA00022527"/>
    </source>
</evidence>
<dbReference type="Proteomes" id="UP000008694">
    <property type="component" value="Unassembled WGS sequence"/>
</dbReference>
<evidence type="ECO:0000256" key="21">
    <source>
        <dbReference type="SAM" id="Phobius"/>
    </source>
</evidence>
<dbReference type="InterPro" id="IPR036426">
    <property type="entry name" value="Bulb-type_lectin_dom_sf"/>
</dbReference>
<dbReference type="GO" id="GO:0005886">
    <property type="term" value="C:plasma membrane"/>
    <property type="evidence" value="ECO:0007669"/>
    <property type="project" value="UniProtKB-SubCell"/>
</dbReference>
<dbReference type="Pfam" id="PF08276">
    <property type="entry name" value="PAN_2"/>
    <property type="match status" value="1"/>
</dbReference>
<dbReference type="HOGENOM" id="CLU_000288_116_0_1"/>
<dbReference type="CDD" id="cd01098">
    <property type="entry name" value="PAN_AP_plant"/>
    <property type="match status" value="1"/>
</dbReference>
<evidence type="ECO:0000256" key="10">
    <source>
        <dbReference type="ARBA" id="ARBA00022734"/>
    </source>
</evidence>
<evidence type="ECO:0000256" key="1">
    <source>
        <dbReference type="ARBA" id="ARBA00003061"/>
    </source>
</evidence>
<evidence type="ECO:0000256" key="13">
    <source>
        <dbReference type="ARBA" id="ARBA00022840"/>
    </source>
</evidence>
<dbReference type="PANTHER" id="PTHR32444:SF89">
    <property type="entry name" value="S GLYCOPROTEIN"/>
    <property type="match status" value="1"/>
</dbReference>